<evidence type="ECO:0000313" key="13">
    <source>
        <dbReference type="Proteomes" id="UP000501346"/>
    </source>
</evidence>
<evidence type="ECO:0000256" key="10">
    <source>
        <dbReference type="SAM" id="Phobius"/>
    </source>
</evidence>
<evidence type="ECO:0000256" key="2">
    <source>
        <dbReference type="ARBA" id="ARBA00004653"/>
    </source>
</evidence>
<dbReference type="GO" id="GO:0000139">
    <property type="term" value="C:Golgi membrane"/>
    <property type="evidence" value="ECO:0007669"/>
    <property type="project" value="UniProtKB-SubCell"/>
</dbReference>
<evidence type="ECO:0000259" key="11">
    <source>
        <dbReference type="Pfam" id="PF09335"/>
    </source>
</evidence>
<name>A0A6C1DV19_SACPS</name>
<dbReference type="Pfam" id="PF09335">
    <property type="entry name" value="VTT_dom"/>
    <property type="match status" value="1"/>
</dbReference>
<evidence type="ECO:0000313" key="12">
    <source>
        <dbReference type="EMBL" id="QID80906.1"/>
    </source>
</evidence>
<organism evidence="12 13">
    <name type="scientific">Saccharomyces pastorianus</name>
    <name type="common">Lager yeast</name>
    <name type="synonym">Saccharomyces cerevisiae x Saccharomyces eubayanus</name>
    <dbReference type="NCBI Taxonomy" id="27292"/>
    <lineage>
        <taxon>Eukaryota</taxon>
        <taxon>Fungi</taxon>
        <taxon>Dikarya</taxon>
        <taxon>Ascomycota</taxon>
        <taxon>Saccharomycotina</taxon>
        <taxon>Saccharomycetes</taxon>
        <taxon>Saccharomycetales</taxon>
        <taxon>Saccharomycetaceae</taxon>
        <taxon>Saccharomyces</taxon>
    </lineage>
</organism>
<evidence type="ECO:0000256" key="5">
    <source>
        <dbReference type="ARBA" id="ARBA00020673"/>
    </source>
</evidence>
<evidence type="ECO:0000256" key="3">
    <source>
        <dbReference type="ARBA" id="ARBA00008640"/>
    </source>
</evidence>
<comment type="subcellular location">
    <subcellularLocation>
        <location evidence="2">Golgi apparatus membrane</location>
        <topology evidence="2">Multi-pass membrane protein</topology>
    </subcellularLocation>
</comment>
<dbReference type="GO" id="GO:0000022">
    <property type="term" value="P:mitotic spindle elongation"/>
    <property type="evidence" value="ECO:0007669"/>
    <property type="project" value="TreeGrafter"/>
</dbReference>
<feature type="transmembrane region" description="Helical" evidence="10">
    <location>
        <begin position="136"/>
        <end position="158"/>
    </location>
</feature>
<evidence type="ECO:0000256" key="1">
    <source>
        <dbReference type="ARBA" id="ARBA00002978"/>
    </source>
</evidence>
<keyword evidence="13" id="KW-1185">Reference proteome</keyword>
<dbReference type="AlphaFoldDB" id="A0A6C1DV19"/>
<dbReference type="EMBL" id="CP048992">
    <property type="protein sequence ID" value="QID80906.1"/>
    <property type="molecule type" value="Genomic_DNA"/>
</dbReference>
<sequence>MSQSYEAGNANMGQGEDDEFDGYFEDFDNDIMPNSNNGQRVGTNAGLSFNDEVNVNDDDFLDIYNMSPRERLVHNIRKNVQKLQFYFYSLRLWQQIIIVLLGIMLMIMGILLLVFHNAILHKVVVTSNDLREKMSTHFILMVLIFFVAFPPMIGYSLLSTTTGLIYGVSFEGWVTLALGSVTGSIASFVVFKTILHSRAEKLVHLNRRFEALASILQENNSYWILALLRLCPFPYSLTNGAIAGVYGISVRNFSIANIITTPKLFIYLFIGSRVKSLAESESTGSRVFDLVSIIITLLILSLTAWLLYFKTKKRYLELQNRDRQVSTDQLPELSFEV</sequence>
<dbReference type="PANTHER" id="PTHR47549:SF1">
    <property type="entry name" value="GOLGI APPARATUS MEMBRANE PROTEIN TVP38"/>
    <property type="match status" value="1"/>
</dbReference>
<keyword evidence="8" id="KW-0333">Golgi apparatus</keyword>
<evidence type="ECO:0000256" key="9">
    <source>
        <dbReference type="ARBA" id="ARBA00023136"/>
    </source>
</evidence>
<gene>
    <name evidence="12" type="primary">TVP38_1</name>
    <name evidence="12" type="ORF">GRS66_003261</name>
</gene>
<dbReference type="GO" id="GO:0016192">
    <property type="term" value="P:vesicle-mediated transport"/>
    <property type="evidence" value="ECO:0007669"/>
    <property type="project" value="TreeGrafter"/>
</dbReference>
<protein>
    <recommendedName>
        <fullName evidence="4">Golgi apparatus membrane protein TVP38</fullName>
    </recommendedName>
    <alternativeName>
        <fullName evidence="5">Golgi apparatus membrane protein tvp38</fullName>
    </alternativeName>
</protein>
<reference evidence="12 13" key="1">
    <citation type="journal article" date="2019" name="BMC Genomics">
        <title>Chromosome level assembly and comparative genome analysis confirm lager-brewing yeasts originated from a single hybridization.</title>
        <authorList>
            <person name="Salazar A.N."/>
            <person name="Gorter de Vries A.R."/>
            <person name="van den Broek M."/>
            <person name="Brouwers N."/>
            <person name="de la Torre Cortes P."/>
            <person name="Kuijpers N.G.A."/>
            <person name="Daran J.G."/>
            <person name="Abeel T."/>
        </authorList>
    </citation>
    <scope>NUCLEOTIDE SEQUENCE [LARGE SCALE GENOMIC DNA]</scope>
    <source>
        <strain evidence="12 13">CBS 1483</strain>
    </source>
</reference>
<comment type="function">
    <text evidence="1">Golgi membrane protein involved in vesicular trafficking and spindle migration.</text>
</comment>
<accession>A0A6C1DV19</accession>
<dbReference type="InterPro" id="IPR051076">
    <property type="entry name" value="Golgi_membrane_TVP38/TMEM64"/>
</dbReference>
<dbReference type="InterPro" id="IPR032816">
    <property type="entry name" value="VTT_dom"/>
</dbReference>
<dbReference type="Proteomes" id="UP000501346">
    <property type="component" value="Chromosome ScXI"/>
</dbReference>
<evidence type="ECO:0000256" key="4">
    <source>
        <dbReference type="ARBA" id="ARBA00013533"/>
    </source>
</evidence>
<keyword evidence="9 10" id="KW-0472">Membrane</keyword>
<proteinExistence type="inferred from homology"/>
<dbReference type="PANTHER" id="PTHR47549">
    <property type="entry name" value="GOLGI APPARATUS MEMBRANE PROTEIN TVP38-RELATED"/>
    <property type="match status" value="1"/>
</dbReference>
<feature type="transmembrane region" description="Helical" evidence="10">
    <location>
        <begin position="92"/>
        <end position="115"/>
    </location>
</feature>
<feature type="transmembrane region" description="Helical" evidence="10">
    <location>
        <begin position="253"/>
        <end position="270"/>
    </location>
</feature>
<evidence type="ECO:0000256" key="7">
    <source>
        <dbReference type="ARBA" id="ARBA00022989"/>
    </source>
</evidence>
<feature type="transmembrane region" description="Helical" evidence="10">
    <location>
        <begin position="290"/>
        <end position="309"/>
    </location>
</feature>
<keyword evidence="6 10" id="KW-0812">Transmembrane</keyword>
<evidence type="ECO:0000256" key="8">
    <source>
        <dbReference type="ARBA" id="ARBA00023034"/>
    </source>
</evidence>
<feature type="transmembrane region" description="Helical" evidence="10">
    <location>
        <begin position="170"/>
        <end position="191"/>
    </location>
</feature>
<dbReference type="OrthoDB" id="166803at2759"/>
<keyword evidence="7 10" id="KW-1133">Transmembrane helix</keyword>
<feature type="domain" description="VTT" evidence="11">
    <location>
        <begin position="155"/>
        <end position="272"/>
    </location>
</feature>
<comment type="similarity">
    <text evidence="3">Belongs to the TVP38/TMEM64 family.</text>
</comment>
<evidence type="ECO:0000256" key="6">
    <source>
        <dbReference type="ARBA" id="ARBA00022692"/>
    </source>
</evidence>